<comment type="caution">
    <text evidence="6">Lacks conserved residue(s) required for the propagation of feature annotation.</text>
</comment>
<comment type="function">
    <text evidence="6">Specifically methylates the N7 position of a guanine in 16S rRNA.</text>
</comment>
<evidence type="ECO:0000256" key="6">
    <source>
        <dbReference type="HAMAP-Rule" id="MF_00074"/>
    </source>
</evidence>
<keyword evidence="8" id="KW-1185">Reference proteome</keyword>
<evidence type="ECO:0000256" key="1">
    <source>
        <dbReference type="ARBA" id="ARBA00022490"/>
    </source>
</evidence>
<dbReference type="PANTHER" id="PTHR31760">
    <property type="entry name" value="S-ADENOSYL-L-METHIONINE-DEPENDENT METHYLTRANSFERASES SUPERFAMILY PROTEIN"/>
    <property type="match status" value="1"/>
</dbReference>
<feature type="binding site" evidence="6">
    <location>
        <begin position="131"/>
        <end position="132"/>
    </location>
    <ligand>
        <name>S-adenosyl-L-methionine</name>
        <dbReference type="ChEBI" id="CHEBI:59789"/>
    </ligand>
</feature>
<evidence type="ECO:0000256" key="2">
    <source>
        <dbReference type="ARBA" id="ARBA00022552"/>
    </source>
</evidence>
<dbReference type="RefSeq" id="WP_073253918.1">
    <property type="nucleotide sequence ID" value="NZ_FRCR01000002.1"/>
</dbReference>
<dbReference type="InterPro" id="IPR003682">
    <property type="entry name" value="rRNA_ssu_MeTfrase_G"/>
</dbReference>
<feature type="binding site" evidence="6">
    <location>
        <position position="80"/>
    </location>
    <ligand>
        <name>S-adenosyl-L-methionine</name>
        <dbReference type="ChEBI" id="CHEBI:59789"/>
    </ligand>
</feature>
<reference evidence="8" key="1">
    <citation type="submission" date="2016-11" db="EMBL/GenBank/DDBJ databases">
        <authorList>
            <person name="Varghese N."/>
            <person name="Submissions S."/>
        </authorList>
    </citation>
    <scope>NUCLEOTIDE SEQUENCE [LARGE SCALE GENOMIC DNA]</scope>
    <source>
        <strain evidence="8">DSM 18802</strain>
    </source>
</reference>
<dbReference type="STRING" id="447595.SAMN05660826_00416"/>
<dbReference type="EMBL" id="FRCR01000002">
    <property type="protein sequence ID" value="SHM18304.1"/>
    <property type="molecule type" value="Genomic_DNA"/>
</dbReference>
<evidence type="ECO:0000313" key="8">
    <source>
        <dbReference type="Proteomes" id="UP000184375"/>
    </source>
</evidence>
<dbReference type="EC" id="2.1.1.-" evidence="6"/>
<keyword evidence="2 6" id="KW-0698">rRNA processing</keyword>
<dbReference type="PIRSF" id="PIRSF003078">
    <property type="entry name" value="GidB"/>
    <property type="match status" value="1"/>
</dbReference>
<comment type="similarity">
    <text evidence="6">Belongs to the methyltransferase superfamily. RNA methyltransferase RsmG family.</text>
</comment>
<keyword evidence="5 6" id="KW-0949">S-adenosyl-L-methionine</keyword>
<evidence type="ECO:0000256" key="4">
    <source>
        <dbReference type="ARBA" id="ARBA00022679"/>
    </source>
</evidence>
<gene>
    <name evidence="6" type="primary">rsmG</name>
    <name evidence="7" type="ORF">SAMN05660826_00416</name>
</gene>
<evidence type="ECO:0000256" key="5">
    <source>
        <dbReference type="ARBA" id="ARBA00022691"/>
    </source>
</evidence>
<dbReference type="GO" id="GO:0070043">
    <property type="term" value="F:rRNA (guanine-N7-)-methyltransferase activity"/>
    <property type="evidence" value="ECO:0007669"/>
    <property type="project" value="UniProtKB-UniRule"/>
</dbReference>
<dbReference type="FunFam" id="3.40.50.150:FF:000041">
    <property type="entry name" value="Ribosomal RNA small subunit methyltransferase G"/>
    <property type="match status" value="1"/>
</dbReference>
<dbReference type="PANTHER" id="PTHR31760:SF0">
    <property type="entry name" value="S-ADENOSYL-L-METHIONINE-DEPENDENT METHYLTRANSFERASES SUPERFAMILY PROTEIN"/>
    <property type="match status" value="1"/>
</dbReference>
<evidence type="ECO:0000256" key="3">
    <source>
        <dbReference type="ARBA" id="ARBA00022603"/>
    </source>
</evidence>
<dbReference type="AlphaFoldDB" id="A0A1M7GPI0"/>
<dbReference type="NCBIfam" id="TIGR00138">
    <property type="entry name" value="rsmG_gidB"/>
    <property type="match status" value="1"/>
</dbReference>
<keyword evidence="3 6" id="KW-0489">Methyltransferase</keyword>
<dbReference type="HAMAP" id="MF_00074">
    <property type="entry name" value="16SrRNA_methyltr_G"/>
    <property type="match status" value="1"/>
</dbReference>
<keyword evidence="1 6" id="KW-0963">Cytoplasm</keyword>
<name>A0A1M7GPI0_9FIRM</name>
<dbReference type="Proteomes" id="UP000184375">
    <property type="component" value="Unassembled WGS sequence"/>
</dbReference>
<feature type="binding site" evidence="6">
    <location>
        <position position="150"/>
    </location>
    <ligand>
        <name>S-adenosyl-L-methionine</name>
        <dbReference type="ChEBI" id="CHEBI:59789"/>
    </ligand>
</feature>
<proteinExistence type="inferred from homology"/>
<dbReference type="Pfam" id="PF02527">
    <property type="entry name" value="GidB"/>
    <property type="match status" value="1"/>
</dbReference>
<keyword evidence="4 6" id="KW-0808">Transferase</keyword>
<dbReference type="GO" id="GO:0005829">
    <property type="term" value="C:cytosol"/>
    <property type="evidence" value="ECO:0007669"/>
    <property type="project" value="TreeGrafter"/>
</dbReference>
<dbReference type="SUPFAM" id="SSF53335">
    <property type="entry name" value="S-adenosyl-L-methionine-dependent methyltransferases"/>
    <property type="match status" value="1"/>
</dbReference>
<dbReference type="OrthoDB" id="9808773at2"/>
<feature type="binding site" evidence="6">
    <location>
        <position position="85"/>
    </location>
    <ligand>
        <name>S-adenosyl-L-methionine</name>
        <dbReference type="ChEBI" id="CHEBI:59789"/>
    </ligand>
</feature>
<dbReference type="InterPro" id="IPR029063">
    <property type="entry name" value="SAM-dependent_MTases_sf"/>
</dbReference>
<protein>
    <recommendedName>
        <fullName evidence="6">Ribosomal RNA small subunit methyltransferase G</fullName>
        <ecNumber evidence="6">2.1.1.-</ecNumber>
    </recommendedName>
    <alternativeName>
        <fullName evidence="6">16S rRNA 7-methylguanosine methyltransferase</fullName>
        <shortName evidence="6">16S rRNA m7G methyltransferase</shortName>
    </alternativeName>
</protein>
<sequence length="242" mass="27982">MKNNFKKKLIEIARWVNIEIEENNAAKYEQYRNEIEIWNKKVNLTSVKDEEEFMVKHIIDSLMVLKMIEIPFGVKIIDIGTGAGFPGIPIKISRRDLEIYLLDSNKKKTIFLENTIKNLGLKETYVLCGRAENYGKNMQFREKYDYAFARAVSALNVLLELCLPFVKLGGFFVALKGKEPEEEIVQSRGVFEILGGRLEDVIYYELPIGIKRSLVVVEKVGKTPIEYPRREGIPEKKPLFMK</sequence>
<comment type="subcellular location">
    <subcellularLocation>
        <location evidence="6">Cytoplasm</location>
    </subcellularLocation>
</comment>
<dbReference type="Gene3D" id="3.40.50.150">
    <property type="entry name" value="Vaccinia Virus protein VP39"/>
    <property type="match status" value="1"/>
</dbReference>
<organism evidence="7 8">
    <name type="scientific">Caldanaerovirga acetigignens</name>
    <dbReference type="NCBI Taxonomy" id="447595"/>
    <lineage>
        <taxon>Bacteria</taxon>
        <taxon>Bacillati</taxon>
        <taxon>Bacillota</taxon>
        <taxon>Clostridia</taxon>
        <taxon>Thermosediminibacterales</taxon>
        <taxon>Thermosediminibacteraceae</taxon>
        <taxon>Caldanaerovirga</taxon>
    </lineage>
</organism>
<evidence type="ECO:0000313" key="7">
    <source>
        <dbReference type="EMBL" id="SHM18304.1"/>
    </source>
</evidence>
<accession>A0A1M7GPI0</accession>